<sequence>MDNYNHLVDVSFVEKEKLPYVLFTDTPLNSRFSNPLCCRKKSQWRQRFAFDVTGVERVFFTNRTILRLHNRFASYNNKTHDIIKSCLYNEKEVEQKLSRLMAKRRTVLLPKNDRYIGSFKGKFKFKVPIKFEREKQKPRNNYNIGHSKVQNPAAVQSISNSARGKYLFTKKKKSITKEQLDDELDIYMAEIKLKHLSNLSQEEMDLTPSQEDKYLEF</sequence>
<organism evidence="3 4">
    <name type="scientific">Caerostris extrusa</name>
    <name type="common">Bark spider</name>
    <name type="synonym">Caerostris bankana</name>
    <dbReference type="NCBI Taxonomy" id="172846"/>
    <lineage>
        <taxon>Eukaryota</taxon>
        <taxon>Metazoa</taxon>
        <taxon>Ecdysozoa</taxon>
        <taxon>Arthropoda</taxon>
        <taxon>Chelicerata</taxon>
        <taxon>Arachnida</taxon>
        <taxon>Araneae</taxon>
        <taxon>Araneomorphae</taxon>
        <taxon>Entelegynae</taxon>
        <taxon>Araneoidea</taxon>
        <taxon>Araneidae</taxon>
        <taxon>Caerostris</taxon>
    </lineage>
</organism>
<accession>A0AAV4P6N2</accession>
<gene>
    <name evidence="3" type="ORF">CEXT_121921</name>
</gene>
<comment type="caution">
    <text evidence="3">The sequence shown here is derived from an EMBL/GenBank/DDBJ whole genome shotgun (WGS) entry which is preliminary data.</text>
</comment>
<evidence type="ECO:0000313" key="4">
    <source>
        <dbReference type="Proteomes" id="UP001054945"/>
    </source>
</evidence>
<feature type="domain" description="Chromatin target of PRMT1 protein C-terminal" evidence="2">
    <location>
        <begin position="162"/>
        <end position="196"/>
    </location>
</feature>
<dbReference type="AlphaFoldDB" id="A0AAV4P6N2"/>
<name>A0AAV4P6N2_CAEEX</name>
<keyword evidence="1" id="KW-0694">RNA-binding</keyword>
<evidence type="ECO:0000259" key="2">
    <source>
        <dbReference type="Pfam" id="PF13865"/>
    </source>
</evidence>
<evidence type="ECO:0000256" key="1">
    <source>
        <dbReference type="ARBA" id="ARBA00022884"/>
    </source>
</evidence>
<dbReference type="GO" id="GO:0003723">
    <property type="term" value="F:RNA binding"/>
    <property type="evidence" value="ECO:0007669"/>
    <property type="project" value="UniProtKB-KW"/>
</dbReference>
<protein>
    <recommendedName>
        <fullName evidence="2">Chromatin target of PRMT1 protein C-terminal domain-containing protein</fullName>
    </recommendedName>
</protein>
<dbReference type="InterPro" id="IPR025715">
    <property type="entry name" value="FoP_C"/>
</dbReference>
<evidence type="ECO:0000313" key="3">
    <source>
        <dbReference type="EMBL" id="GIX91836.1"/>
    </source>
</evidence>
<dbReference type="EMBL" id="BPLR01021619">
    <property type="protein sequence ID" value="GIX91836.1"/>
    <property type="molecule type" value="Genomic_DNA"/>
</dbReference>
<proteinExistence type="predicted"/>
<keyword evidence="4" id="KW-1185">Reference proteome</keyword>
<dbReference type="Pfam" id="PF13865">
    <property type="entry name" value="FoP_duplication"/>
    <property type="match status" value="1"/>
</dbReference>
<dbReference type="Proteomes" id="UP001054945">
    <property type="component" value="Unassembled WGS sequence"/>
</dbReference>
<reference evidence="3 4" key="1">
    <citation type="submission" date="2021-06" db="EMBL/GenBank/DDBJ databases">
        <title>Caerostris extrusa draft genome.</title>
        <authorList>
            <person name="Kono N."/>
            <person name="Arakawa K."/>
        </authorList>
    </citation>
    <scope>NUCLEOTIDE SEQUENCE [LARGE SCALE GENOMIC DNA]</scope>
</reference>